<dbReference type="AlphaFoldDB" id="A0A484B3Z9"/>
<keyword evidence="1" id="KW-1133">Transmembrane helix</keyword>
<keyword evidence="1" id="KW-0812">Transmembrane</keyword>
<name>A0A484B3Z9_DRONA</name>
<comment type="caution">
    <text evidence="2">The sequence shown here is derived from an EMBL/GenBank/DDBJ whole genome shotgun (WGS) entry which is preliminary data.</text>
</comment>
<accession>A0A484B3Z9</accession>
<evidence type="ECO:0000256" key="1">
    <source>
        <dbReference type="SAM" id="Phobius"/>
    </source>
</evidence>
<sequence length="125" mass="12884">MSKFKSLRYAWLGLEEYGRVAGQSVDIDKGLSIDAGAGKGVCADAISAISISISIAIANATYTGVESACRLTTGTCFNSILMCTLMMSWLALLLGCSGAPLSPFTLPPTDHAVNECWTAGGEAGA</sequence>
<dbReference type="Proteomes" id="UP000295192">
    <property type="component" value="Unassembled WGS sequence"/>
</dbReference>
<organism evidence="2 3">
    <name type="scientific">Drosophila navojoa</name>
    <name type="common">Fruit fly</name>
    <dbReference type="NCBI Taxonomy" id="7232"/>
    <lineage>
        <taxon>Eukaryota</taxon>
        <taxon>Metazoa</taxon>
        <taxon>Ecdysozoa</taxon>
        <taxon>Arthropoda</taxon>
        <taxon>Hexapoda</taxon>
        <taxon>Insecta</taxon>
        <taxon>Pterygota</taxon>
        <taxon>Neoptera</taxon>
        <taxon>Endopterygota</taxon>
        <taxon>Diptera</taxon>
        <taxon>Brachycera</taxon>
        <taxon>Muscomorpha</taxon>
        <taxon>Ephydroidea</taxon>
        <taxon>Drosophilidae</taxon>
        <taxon>Drosophila</taxon>
    </lineage>
</organism>
<reference evidence="2 3" key="1">
    <citation type="journal article" date="2019" name="J. Hered.">
        <title>An Improved Genome Assembly for Drosophila navojoa, the Basal Species in the mojavensis Cluster.</title>
        <authorList>
            <person name="Vanderlinde T."/>
            <person name="Dupim E.G."/>
            <person name="Nazario-Yepiz N.O."/>
            <person name="Carvalho A.B."/>
        </authorList>
    </citation>
    <scope>NUCLEOTIDE SEQUENCE [LARGE SCALE GENOMIC DNA]</scope>
    <source>
        <strain evidence="2">Navoj_Jal97</strain>
        <tissue evidence="2">Whole organism</tissue>
    </source>
</reference>
<dbReference type="EMBL" id="LSRL02000143">
    <property type="protein sequence ID" value="TDG43597.1"/>
    <property type="molecule type" value="Genomic_DNA"/>
</dbReference>
<evidence type="ECO:0000313" key="2">
    <source>
        <dbReference type="EMBL" id="TDG43597.1"/>
    </source>
</evidence>
<feature type="transmembrane region" description="Helical" evidence="1">
    <location>
        <begin position="80"/>
        <end position="101"/>
    </location>
</feature>
<keyword evidence="1" id="KW-0472">Membrane</keyword>
<protein>
    <submittedName>
        <fullName evidence="2">Uncharacterized protein</fullName>
    </submittedName>
</protein>
<keyword evidence="3" id="KW-1185">Reference proteome</keyword>
<gene>
    <name evidence="2" type="ORF">AWZ03_009993</name>
</gene>
<evidence type="ECO:0000313" key="3">
    <source>
        <dbReference type="Proteomes" id="UP000295192"/>
    </source>
</evidence>
<proteinExistence type="predicted"/>